<reference evidence="4" key="1">
    <citation type="submission" date="2022-01" db="EMBL/GenBank/DDBJ databases">
        <title>Lysobacter chinensis sp. nov., a bacterium isolated from cow dung compost.</title>
        <authorList>
            <person name="Liu Y."/>
        </authorList>
    </citation>
    <scope>NUCLEOTIDE SEQUENCE</scope>
    <source>
        <strain evidence="4">TLK-CK17</strain>
    </source>
</reference>
<dbReference type="InterPro" id="IPR050832">
    <property type="entry name" value="Bact_Acetyltransf"/>
</dbReference>
<dbReference type="Proteomes" id="UP001430796">
    <property type="component" value="Unassembled WGS sequence"/>
</dbReference>
<dbReference type="InterPro" id="IPR000182">
    <property type="entry name" value="GNAT_dom"/>
</dbReference>
<evidence type="ECO:0000313" key="4">
    <source>
        <dbReference type="EMBL" id="MCF7221537.1"/>
    </source>
</evidence>
<dbReference type="PANTHER" id="PTHR43877:SF2">
    <property type="entry name" value="AMINOALKYLPHOSPHONATE N-ACETYLTRANSFERASE-RELATED"/>
    <property type="match status" value="1"/>
</dbReference>
<keyword evidence="2" id="KW-0012">Acyltransferase</keyword>
<dbReference type="InterPro" id="IPR016181">
    <property type="entry name" value="Acyl_CoA_acyltransferase"/>
</dbReference>
<name>A0ABS9HTQ4_9GAMM</name>
<dbReference type="SUPFAM" id="SSF55729">
    <property type="entry name" value="Acyl-CoA N-acyltransferases (Nat)"/>
    <property type="match status" value="1"/>
</dbReference>
<dbReference type="PANTHER" id="PTHR43877">
    <property type="entry name" value="AMINOALKYLPHOSPHONATE N-ACETYLTRANSFERASE-RELATED-RELATED"/>
    <property type="match status" value="1"/>
</dbReference>
<proteinExistence type="predicted"/>
<evidence type="ECO:0000313" key="5">
    <source>
        <dbReference type="Proteomes" id="UP001430796"/>
    </source>
</evidence>
<reference evidence="4" key="2">
    <citation type="submission" date="2022-01" db="EMBL/GenBank/DDBJ databases">
        <authorList>
            <person name="Zhou L.Y."/>
        </authorList>
    </citation>
    <scope>NUCLEOTIDE SEQUENCE</scope>
    <source>
        <strain evidence="4">TLK-CK17</strain>
    </source>
</reference>
<dbReference type="EMBL" id="JAKJPO010000003">
    <property type="protein sequence ID" value="MCF7221537.1"/>
    <property type="molecule type" value="Genomic_DNA"/>
</dbReference>
<feature type="domain" description="N-acetyltransferase" evidence="3">
    <location>
        <begin position="28"/>
        <end position="185"/>
    </location>
</feature>
<organism evidence="4 5">
    <name type="scientific">Marilutibacter chinensis</name>
    <dbReference type="NCBI Taxonomy" id="2912247"/>
    <lineage>
        <taxon>Bacteria</taxon>
        <taxon>Pseudomonadati</taxon>
        <taxon>Pseudomonadota</taxon>
        <taxon>Gammaproteobacteria</taxon>
        <taxon>Lysobacterales</taxon>
        <taxon>Lysobacteraceae</taxon>
        <taxon>Marilutibacter</taxon>
    </lineage>
</organism>
<dbReference type="Pfam" id="PF00583">
    <property type="entry name" value="Acetyltransf_1"/>
    <property type="match status" value="1"/>
</dbReference>
<sequence length="185" mass="20830">MTTASQPAGLPSFPHRTIQPAPLTGRGLRLRHATDPDLPWLRRLYAATRAQEMAQLPWPEAVRQTFLDQQFDLQHRHYVTHYGDGDFLIVEDADGPVGRYYLHRSTPEHLIVDISLLPERRNRGIGAALIAASQAHACAEGCGMHLHVAVHNPAARRLYERLGFVVITTEGAHHRMRWSPPAIDF</sequence>
<keyword evidence="1" id="KW-0808">Transferase</keyword>
<evidence type="ECO:0000256" key="2">
    <source>
        <dbReference type="ARBA" id="ARBA00023315"/>
    </source>
</evidence>
<accession>A0ABS9HTQ4</accession>
<protein>
    <submittedName>
        <fullName evidence="4">GNAT family N-acetyltransferase</fullName>
    </submittedName>
</protein>
<evidence type="ECO:0000259" key="3">
    <source>
        <dbReference type="PROSITE" id="PS51186"/>
    </source>
</evidence>
<evidence type="ECO:0000256" key="1">
    <source>
        <dbReference type="ARBA" id="ARBA00022679"/>
    </source>
</evidence>
<dbReference type="PROSITE" id="PS51186">
    <property type="entry name" value="GNAT"/>
    <property type="match status" value="1"/>
</dbReference>
<gene>
    <name evidence="4" type="ORF">L3V18_07005</name>
</gene>
<keyword evidence="5" id="KW-1185">Reference proteome</keyword>
<comment type="caution">
    <text evidence="4">The sequence shown here is derived from an EMBL/GenBank/DDBJ whole genome shotgun (WGS) entry which is preliminary data.</text>
</comment>
<dbReference type="Gene3D" id="3.40.630.30">
    <property type="match status" value="1"/>
</dbReference>
<dbReference type="CDD" id="cd04301">
    <property type="entry name" value="NAT_SF"/>
    <property type="match status" value="1"/>
</dbReference>